<feature type="non-terminal residue" evidence="2">
    <location>
        <position position="1"/>
    </location>
</feature>
<keyword evidence="1" id="KW-0472">Membrane</keyword>
<keyword evidence="3" id="KW-1185">Reference proteome</keyword>
<evidence type="ECO:0000313" key="3">
    <source>
        <dbReference type="Proteomes" id="UP000265520"/>
    </source>
</evidence>
<proteinExistence type="predicted"/>
<feature type="transmembrane region" description="Helical" evidence="1">
    <location>
        <begin position="12"/>
        <end position="28"/>
    </location>
</feature>
<comment type="caution">
    <text evidence="2">The sequence shown here is derived from an EMBL/GenBank/DDBJ whole genome shotgun (WGS) entry which is preliminary data.</text>
</comment>
<keyword evidence="1" id="KW-1133">Transmembrane helix</keyword>
<evidence type="ECO:0000256" key="1">
    <source>
        <dbReference type="SAM" id="Phobius"/>
    </source>
</evidence>
<keyword evidence="1" id="KW-0812">Transmembrane</keyword>
<dbReference type="Proteomes" id="UP000265520">
    <property type="component" value="Unassembled WGS sequence"/>
</dbReference>
<dbReference type="AlphaFoldDB" id="A0A392UUD0"/>
<name>A0A392UUD0_9FABA</name>
<accession>A0A392UUD0</accession>
<dbReference type="EMBL" id="LXQA010978029">
    <property type="protein sequence ID" value="MCI79634.1"/>
    <property type="molecule type" value="Genomic_DNA"/>
</dbReference>
<reference evidence="2 3" key="1">
    <citation type="journal article" date="2018" name="Front. Plant Sci.">
        <title>Red Clover (Trifolium pratense) and Zigzag Clover (T. medium) - A Picture of Genomic Similarities and Differences.</title>
        <authorList>
            <person name="Dluhosova J."/>
            <person name="Istvanek J."/>
            <person name="Nedelnik J."/>
            <person name="Repkova J."/>
        </authorList>
    </citation>
    <scope>NUCLEOTIDE SEQUENCE [LARGE SCALE GENOMIC DNA]</scope>
    <source>
        <strain evidence="3">cv. 10/8</strain>
        <tissue evidence="2">Leaf</tissue>
    </source>
</reference>
<organism evidence="2 3">
    <name type="scientific">Trifolium medium</name>
    <dbReference type="NCBI Taxonomy" id="97028"/>
    <lineage>
        <taxon>Eukaryota</taxon>
        <taxon>Viridiplantae</taxon>
        <taxon>Streptophyta</taxon>
        <taxon>Embryophyta</taxon>
        <taxon>Tracheophyta</taxon>
        <taxon>Spermatophyta</taxon>
        <taxon>Magnoliopsida</taxon>
        <taxon>eudicotyledons</taxon>
        <taxon>Gunneridae</taxon>
        <taxon>Pentapetalae</taxon>
        <taxon>rosids</taxon>
        <taxon>fabids</taxon>
        <taxon>Fabales</taxon>
        <taxon>Fabaceae</taxon>
        <taxon>Papilionoideae</taxon>
        <taxon>50 kb inversion clade</taxon>
        <taxon>NPAAA clade</taxon>
        <taxon>Hologalegina</taxon>
        <taxon>IRL clade</taxon>
        <taxon>Trifolieae</taxon>
        <taxon>Trifolium</taxon>
    </lineage>
</organism>
<sequence>LARNNELKDHTVIILVVAAVLSLVIKGNRGQVHKGVDQINLIAVCKVVDRIIGH</sequence>
<protein>
    <submittedName>
        <fullName evidence="2">Uncharacterized protein</fullName>
    </submittedName>
</protein>
<evidence type="ECO:0000313" key="2">
    <source>
        <dbReference type="EMBL" id="MCI79634.1"/>
    </source>
</evidence>